<proteinExistence type="predicted"/>
<dbReference type="PANTHER" id="PTHR42780">
    <property type="entry name" value="SOLEUCYL-TRNA SYNTHETASE"/>
    <property type="match status" value="1"/>
</dbReference>
<dbReference type="Pfam" id="PF19302">
    <property type="entry name" value="DUF5915"/>
    <property type="match status" value="1"/>
</dbReference>
<dbReference type="GO" id="GO:0000049">
    <property type="term" value="F:tRNA binding"/>
    <property type="evidence" value="ECO:0007669"/>
    <property type="project" value="InterPro"/>
</dbReference>
<evidence type="ECO:0000256" key="5">
    <source>
        <dbReference type="ARBA" id="ARBA00023146"/>
    </source>
</evidence>
<dbReference type="InterPro" id="IPR009080">
    <property type="entry name" value="tRNAsynth_Ia_anticodon-bd"/>
</dbReference>
<dbReference type="GO" id="GO:0004822">
    <property type="term" value="F:isoleucine-tRNA ligase activity"/>
    <property type="evidence" value="ECO:0007669"/>
    <property type="project" value="InterPro"/>
</dbReference>
<evidence type="ECO:0000256" key="3">
    <source>
        <dbReference type="ARBA" id="ARBA00022840"/>
    </source>
</evidence>
<dbReference type="Gene3D" id="1.10.730.10">
    <property type="entry name" value="Isoleucyl-tRNA Synthetase, Domain 1"/>
    <property type="match status" value="1"/>
</dbReference>
<organism evidence="7">
    <name type="scientific">marine metagenome</name>
    <dbReference type="NCBI Taxonomy" id="408172"/>
    <lineage>
        <taxon>unclassified sequences</taxon>
        <taxon>metagenomes</taxon>
        <taxon>ecological metagenomes</taxon>
    </lineage>
</organism>
<dbReference type="AlphaFoldDB" id="A0A382Q5W1"/>
<keyword evidence="2" id="KW-0547">Nucleotide-binding</keyword>
<evidence type="ECO:0000256" key="1">
    <source>
        <dbReference type="ARBA" id="ARBA00022598"/>
    </source>
</evidence>
<reference evidence="7" key="1">
    <citation type="submission" date="2018-05" db="EMBL/GenBank/DDBJ databases">
        <authorList>
            <person name="Lanie J.A."/>
            <person name="Ng W.-L."/>
            <person name="Kazmierczak K.M."/>
            <person name="Andrzejewski T.M."/>
            <person name="Davidsen T.M."/>
            <person name="Wayne K.J."/>
            <person name="Tettelin H."/>
            <person name="Glass J.I."/>
            <person name="Rusch D."/>
            <person name="Podicherti R."/>
            <person name="Tsui H.-C.T."/>
            <person name="Winkler M.E."/>
        </authorList>
    </citation>
    <scope>NUCLEOTIDE SEQUENCE</scope>
</reference>
<dbReference type="EMBL" id="UINC01112209">
    <property type="protein sequence ID" value="SVC80984.1"/>
    <property type="molecule type" value="Genomic_DNA"/>
</dbReference>
<name>A0A382Q5W1_9ZZZZ</name>
<evidence type="ECO:0000256" key="4">
    <source>
        <dbReference type="ARBA" id="ARBA00022917"/>
    </source>
</evidence>
<dbReference type="Pfam" id="PF08264">
    <property type="entry name" value="Anticodon_1"/>
    <property type="match status" value="1"/>
</dbReference>
<evidence type="ECO:0000313" key="7">
    <source>
        <dbReference type="EMBL" id="SVC80984.1"/>
    </source>
</evidence>
<dbReference type="GO" id="GO:0006428">
    <property type="term" value="P:isoleucyl-tRNA aminoacylation"/>
    <property type="evidence" value="ECO:0007669"/>
    <property type="project" value="TreeGrafter"/>
</dbReference>
<evidence type="ECO:0000256" key="2">
    <source>
        <dbReference type="ARBA" id="ARBA00022741"/>
    </source>
</evidence>
<keyword evidence="1" id="KW-0436">Ligase</keyword>
<accession>A0A382Q5W1</accession>
<dbReference type="InterPro" id="IPR023586">
    <property type="entry name" value="Ile-tRNA-ligase_type2"/>
</dbReference>
<dbReference type="GO" id="GO:0005524">
    <property type="term" value="F:ATP binding"/>
    <property type="evidence" value="ECO:0007669"/>
    <property type="project" value="UniProtKB-KW"/>
</dbReference>
<sequence length="335" mass="38080">NYNTYQVFHLMSQASQLLDNLSNWYVRRNRRRFWKSENDSDKSAAYFTLYTVLMNYVKVMAPVIPFVCDKIYTNLALPMKGEVLDSIHLCDFPSVDTSCIDESIIEEVDTIIQIVSLSRSARNKANIKIRQPLAELALFADKNIQDIALNNKNEILEELNIKSLKLVENENELVQYSVKPNFSILGQKYGKEVSRITSYLSKVDNDKLIHYIRSDKPIKVEGDDGVLEILPEELILEEIPINGYGISSGKNIIVGVYTEISEELKQEGMVRDLIRQVQNLRKDSGLKVEDRIEIGILGSTELNAAVQSHESYFMNEVLGVKLDMTSAASLIFNNS</sequence>
<dbReference type="CDD" id="cd07961">
    <property type="entry name" value="Anticodon_Ia_Ile_ABEc"/>
    <property type="match status" value="1"/>
</dbReference>
<keyword evidence="3" id="KW-0067">ATP-binding</keyword>
<protein>
    <recommendedName>
        <fullName evidence="6">Methionyl/Valyl/Leucyl/Isoleucyl-tRNA synthetase anticodon-binding domain-containing protein</fullName>
    </recommendedName>
</protein>
<feature type="domain" description="Methionyl/Valyl/Leucyl/Isoleucyl-tRNA synthetase anticodon-binding" evidence="6">
    <location>
        <begin position="2"/>
        <end position="133"/>
    </location>
</feature>
<feature type="non-terminal residue" evidence="7">
    <location>
        <position position="335"/>
    </location>
</feature>
<dbReference type="InterPro" id="IPR013155">
    <property type="entry name" value="M/V/L/I-tRNA-synth_anticd-bd"/>
</dbReference>
<keyword evidence="4" id="KW-0648">Protein biosynthesis</keyword>
<dbReference type="SUPFAM" id="SSF47323">
    <property type="entry name" value="Anticodon-binding domain of a subclass of class I aminoacyl-tRNA synthetases"/>
    <property type="match status" value="1"/>
</dbReference>
<evidence type="ECO:0000259" key="6">
    <source>
        <dbReference type="Pfam" id="PF08264"/>
    </source>
</evidence>
<feature type="non-terminal residue" evidence="7">
    <location>
        <position position="1"/>
    </location>
</feature>
<dbReference type="InterPro" id="IPR033709">
    <property type="entry name" value="Anticodon_Ile_ABEc"/>
</dbReference>
<gene>
    <name evidence="7" type="ORF">METZ01_LOCUS333838</name>
</gene>
<dbReference type="PANTHER" id="PTHR42780:SF1">
    <property type="entry name" value="ISOLEUCINE--TRNA LIGASE, CYTOPLASMIC"/>
    <property type="match status" value="1"/>
</dbReference>
<keyword evidence="5" id="KW-0030">Aminoacyl-tRNA synthetase</keyword>